<dbReference type="EMBL" id="LAZR01025876">
    <property type="protein sequence ID" value="KKL70504.1"/>
    <property type="molecule type" value="Genomic_DNA"/>
</dbReference>
<dbReference type="EMBL" id="LAZR01008995">
    <property type="protein sequence ID" value="KKM75328.1"/>
    <property type="molecule type" value="Genomic_DNA"/>
</dbReference>
<proteinExistence type="predicted"/>
<organism evidence="3">
    <name type="scientific">marine sediment metagenome</name>
    <dbReference type="NCBI Taxonomy" id="412755"/>
    <lineage>
        <taxon>unclassified sequences</taxon>
        <taxon>metagenomes</taxon>
        <taxon>ecological metagenomes</taxon>
    </lineage>
</organism>
<reference evidence="3" key="1">
    <citation type="journal article" date="2015" name="Nature">
        <title>Complex archaea that bridge the gap between prokaryotes and eukaryotes.</title>
        <authorList>
            <person name="Spang A."/>
            <person name="Saw J.H."/>
            <person name="Jorgensen S.L."/>
            <person name="Zaremba-Niedzwiedzka K."/>
            <person name="Martijn J."/>
            <person name="Lind A.E."/>
            <person name="van Eijk R."/>
            <person name="Schleper C."/>
            <person name="Guy L."/>
            <person name="Ettema T.J."/>
        </authorList>
    </citation>
    <scope>NUCLEOTIDE SEQUENCE</scope>
</reference>
<comment type="caution">
    <text evidence="3">The sequence shown here is derived from an EMBL/GenBank/DDBJ whole genome shotgun (WGS) entry which is preliminary data.</text>
</comment>
<evidence type="ECO:0000313" key="3">
    <source>
        <dbReference type="EMBL" id="KKM75328.1"/>
    </source>
</evidence>
<dbReference type="AlphaFoldDB" id="A0A0F9K041"/>
<name>A0A0F9K041_9ZZZZ</name>
<gene>
    <name evidence="3" type="ORF">LCGC14_1391300</name>
    <name evidence="2" type="ORF">LCGC14_1931490</name>
    <name evidence="1" type="ORF">LCGC14_2104210</name>
</gene>
<evidence type="ECO:0000313" key="1">
    <source>
        <dbReference type="EMBL" id="KKL70504.1"/>
    </source>
</evidence>
<evidence type="ECO:0000313" key="2">
    <source>
        <dbReference type="EMBL" id="KKL87764.1"/>
    </source>
</evidence>
<accession>A0A0F9K041</accession>
<sequence length="52" mass="6098">MLFKRFGVEYEALDSLPKSMDAFLNRVNEDQFPLDEFELVLEMPKGFGLIEQ</sequence>
<dbReference type="EMBL" id="LAZR01020746">
    <property type="protein sequence ID" value="KKL87764.1"/>
    <property type="molecule type" value="Genomic_DNA"/>
</dbReference>
<protein>
    <submittedName>
        <fullName evidence="3">Uncharacterized protein</fullName>
    </submittedName>
</protein>